<reference evidence="1 2" key="1">
    <citation type="journal article" date="2011" name="Science">
        <title>The Selaginella genome identifies genetic changes associated with the evolution of vascular plants.</title>
        <authorList>
            <person name="Banks J.A."/>
            <person name="Nishiyama T."/>
            <person name="Hasebe M."/>
            <person name="Bowman J.L."/>
            <person name="Gribskov M."/>
            <person name="dePamphilis C."/>
            <person name="Albert V.A."/>
            <person name="Aono N."/>
            <person name="Aoyama T."/>
            <person name="Ambrose B.A."/>
            <person name="Ashton N.W."/>
            <person name="Axtell M.J."/>
            <person name="Barker E."/>
            <person name="Barker M.S."/>
            <person name="Bennetzen J.L."/>
            <person name="Bonawitz N.D."/>
            <person name="Chapple C."/>
            <person name="Cheng C."/>
            <person name="Correa L.G."/>
            <person name="Dacre M."/>
            <person name="DeBarry J."/>
            <person name="Dreyer I."/>
            <person name="Elias M."/>
            <person name="Engstrom E.M."/>
            <person name="Estelle M."/>
            <person name="Feng L."/>
            <person name="Finet C."/>
            <person name="Floyd S.K."/>
            <person name="Frommer W.B."/>
            <person name="Fujita T."/>
            <person name="Gramzow L."/>
            <person name="Gutensohn M."/>
            <person name="Harholt J."/>
            <person name="Hattori M."/>
            <person name="Heyl A."/>
            <person name="Hirai T."/>
            <person name="Hiwatashi Y."/>
            <person name="Ishikawa M."/>
            <person name="Iwata M."/>
            <person name="Karol K.G."/>
            <person name="Koehler B."/>
            <person name="Kolukisaoglu U."/>
            <person name="Kubo M."/>
            <person name="Kurata T."/>
            <person name="Lalonde S."/>
            <person name="Li K."/>
            <person name="Li Y."/>
            <person name="Litt A."/>
            <person name="Lyons E."/>
            <person name="Manning G."/>
            <person name="Maruyama T."/>
            <person name="Michael T.P."/>
            <person name="Mikami K."/>
            <person name="Miyazaki S."/>
            <person name="Morinaga S."/>
            <person name="Murata T."/>
            <person name="Mueller-Roeber B."/>
            <person name="Nelson D.R."/>
            <person name="Obara M."/>
            <person name="Oguri Y."/>
            <person name="Olmstead R.G."/>
            <person name="Onodera N."/>
            <person name="Petersen B.L."/>
            <person name="Pils B."/>
            <person name="Prigge M."/>
            <person name="Rensing S.A."/>
            <person name="Riano-Pachon D.M."/>
            <person name="Roberts A.W."/>
            <person name="Sato Y."/>
            <person name="Scheller H.V."/>
            <person name="Schulz B."/>
            <person name="Schulz C."/>
            <person name="Shakirov E.V."/>
            <person name="Shibagaki N."/>
            <person name="Shinohara N."/>
            <person name="Shippen D.E."/>
            <person name="Soerensen I."/>
            <person name="Sotooka R."/>
            <person name="Sugimoto N."/>
            <person name="Sugita M."/>
            <person name="Sumikawa N."/>
            <person name="Tanurdzic M."/>
            <person name="Theissen G."/>
            <person name="Ulvskov P."/>
            <person name="Wakazuki S."/>
            <person name="Weng J.K."/>
            <person name="Willats W.W."/>
            <person name="Wipf D."/>
            <person name="Wolf P.G."/>
            <person name="Yang L."/>
            <person name="Zimmer A.D."/>
            <person name="Zhu Q."/>
            <person name="Mitros T."/>
            <person name="Hellsten U."/>
            <person name="Loque D."/>
            <person name="Otillar R."/>
            <person name="Salamov A."/>
            <person name="Schmutz J."/>
            <person name="Shapiro H."/>
            <person name="Lindquist E."/>
            <person name="Lucas S."/>
            <person name="Rokhsar D."/>
            <person name="Grigoriev I.V."/>
        </authorList>
    </citation>
    <scope>NUCLEOTIDE SEQUENCE [LARGE SCALE GENOMIC DNA]</scope>
</reference>
<dbReference type="InParanoid" id="D8SKA4"/>
<evidence type="ECO:0000313" key="2">
    <source>
        <dbReference type="Proteomes" id="UP000001514"/>
    </source>
</evidence>
<evidence type="ECO:0000313" key="1">
    <source>
        <dbReference type="EMBL" id="EFJ15301.1"/>
    </source>
</evidence>
<accession>D8SKA4</accession>
<dbReference type="Proteomes" id="UP000001514">
    <property type="component" value="Unassembled WGS sequence"/>
</dbReference>
<gene>
    <name evidence="1" type="ORF">SELMODRAFT_423013</name>
</gene>
<organism evidence="2">
    <name type="scientific">Selaginella moellendorffii</name>
    <name type="common">Spikemoss</name>
    <dbReference type="NCBI Taxonomy" id="88036"/>
    <lineage>
        <taxon>Eukaryota</taxon>
        <taxon>Viridiplantae</taxon>
        <taxon>Streptophyta</taxon>
        <taxon>Embryophyta</taxon>
        <taxon>Tracheophyta</taxon>
        <taxon>Lycopodiopsida</taxon>
        <taxon>Selaginellales</taxon>
        <taxon>Selaginellaceae</taxon>
        <taxon>Selaginella</taxon>
    </lineage>
</organism>
<sequence length="513" mass="58471">MAEARRVTSRDSCRARSVPKFGGWKLPQRAIDPWSKPGIEMQLESVDGIGLLSPRFVPYRPVGVPDLVRDRSLLPKCYRVYIGGYQETKKLTLFDVVEDEGNHVSEEEAKNSASINEYRMEARRVAYEKSKGEDAQFRPGVEPTVMGMPPKALEDYSLQRLGSILGKEMKFSALQHKFNKQLYEFCDSSDTLRPFTFRRKYAALKPLHDKEAAKDINSAASMEQAEVFLKGMDQNPWYKELSKLIFSGSESQRARHSESSWMALKVPDEALESCDIVPEWLLSLYRPRLKVAVQRFIVESHKEEKIIMGAIGTACGASKFSMDCITYEFLVGEGKAGHEEGPEAAGDEESMRAQTLVCNSRAERNEVAQFYRCLFGWEVERGLNGIEDEQVTNLFNEYGRRRQSSSGNPSAQVLQVEPPLHLGEVSKVNPQKLEDRLTILEDMRDNKEFYLKYLEGEVDLSTGASLLEISVEFWERALNEQVKENIGRQILPKLKKRKGRNRKDIDFLTNNLL</sequence>
<dbReference type="KEGG" id="smo:SELMODRAFT_423013"/>
<name>D8SKA4_SELML</name>
<proteinExistence type="predicted"/>
<protein>
    <submittedName>
        <fullName evidence="1">Uncharacterized protein</fullName>
    </submittedName>
</protein>
<dbReference type="AlphaFoldDB" id="D8SKA4"/>
<dbReference type="HOGENOM" id="CLU_531467_0_0_1"/>
<dbReference type="Gramene" id="EFJ15301">
    <property type="protein sequence ID" value="EFJ15301"/>
    <property type="gene ID" value="SELMODRAFT_423013"/>
</dbReference>
<dbReference type="EMBL" id="GL377624">
    <property type="protein sequence ID" value="EFJ15301.1"/>
    <property type="molecule type" value="Genomic_DNA"/>
</dbReference>
<keyword evidence="2" id="KW-1185">Reference proteome</keyword>